<gene>
    <name evidence="2" type="ORF">A0128_00760</name>
</gene>
<organism evidence="2 3">
    <name type="scientific">Leptospira tipperaryensis</name>
    <dbReference type="NCBI Taxonomy" id="2564040"/>
    <lineage>
        <taxon>Bacteria</taxon>
        <taxon>Pseudomonadati</taxon>
        <taxon>Spirochaetota</taxon>
        <taxon>Spirochaetia</taxon>
        <taxon>Leptospirales</taxon>
        <taxon>Leptospiraceae</taxon>
        <taxon>Leptospira</taxon>
    </lineage>
</organism>
<evidence type="ECO:0000256" key="1">
    <source>
        <dbReference type="SAM" id="MobiDB-lite"/>
    </source>
</evidence>
<name>A0A1D7USI5_9LEPT</name>
<dbReference type="AlphaFoldDB" id="A0A1D7USI5"/>
<dbReference type="EMBL" id="CP015217">
    <property type="protein sequence ID" value="AOP32535.1"/>
    <property type="molecule type" value="Genomic_DNA"/>
</dbReference>
<protein>
    <submittedName>
        <fullName evidence="2">Uncharacterized protein</fullName>
    </submittedName>
</protein>
<dbReference type="Proteomes" id="UP000094197">
    <property type="component" value="Chromosome 1"/>
</dbReference>
<feature type="region of interest" description="Disordered" evidence="1">
    <location>
        <begin position="91"/>
        <end position="121"/>
    </location>
</feature>
<keyword evidence="3" id="KW-1185">Reference proteome</keyword>
<accession>A0A1D7USI5</accession>
<feature type="compositionally biased region" description="Polar residues" evidence="1">
    <location>
        <begin position="91"/>
        <end position="108"/>
    </location>
</feature>
<feature type="compositionally biased region" description="Basic and acidic residues" evidence="1">
    <location>
        <begin position="109"/>
        <end position="121"/>
    </location>
</feature>
<dbReference type="KEGG" id="laj:A0128_00760"/>
<evidence type="ECO:0000313" key="2">
    <source>
        <dbReference type="EMBL" id="AOP32535.1"/>
    </source>
</evidence>
<proteinExistence type="predicted"/>
<dbReference type="RefSeq" id="WP_069605785.1">
    <property type="nucleotide sequence ID" value="NZ_CP015217.1"/>
</dbReference>
<evidence type="ECO:0000313" key="3">
    <source>
        <dbReference type="Proteomes" id="UP000094197"/>
    </source>
</evidence>
<dbReference type="OrthoDB" id="345643at2"/>
<sequence length="301" mass="33552">MRNQSKLFFLYRIKGKITSSLFLLCILLLLVVFSRSLQADTVILRNGIEYKNVKTVLGKSAVTIESEVGSIINIPINSIKSIKSIPVQWTNSSKNSLTPENENSTTENDLSKDSKTNSDKRQSALSNLDIAKRSIREALPSLIPGWSNLYLLGYPSLGALFSLTEFYLIHLISVYSKPTVHFYEDPVNLTLAYLNLDPNVSAQNPKFIGLVLSYENASLVKDPISGGYTTPEKIREGRERAATGLLSVLILDFSVTQAISMTRKRKESASKESGSFDIKFGSRFRPEVGESESKISLIYYF</sequence>
<reference evidence="2 3" key="1">
    <citation type="submission" date="2016-04" db="EMBL/GenBank/DDBJ databases">
        <title>Complete genome seqeunce of Leptospira alstonii serovar Room22.</title>
        <authorList>
            <person name="Nally J.E."/>
            <person name="Bayles D.O."/>
            <person name="Hurley D."/>
            <person name="Fanning S."/>
            <person name="McMahon B.J."/>
            <person name="Arent Z."/>
        </authorList>
    </citation>
    <scope>NUCLEOTIDE SEQUENCE [LARGE SCALE GENOMIC DNA]</scope>
    <source>
        <strain evidence="2 3">GWTS #1</strain>
    </source>
</reference>